<reference evidence="1" key="1">
    <citation type="submission" date="2023-09" db="EMBL/GenBank/DDBJ databases">
        <title>Paucibacter sp. APW11 Genome sequencing and assembly.</title>
        <authorList>
            <person name="Kim I."/>
        </authorList>
    </citation>
    <scope>NUCLEOTIDE SEQUENCE</scope>
    <source>
        <strain evidence="1">APW11</strain>
    </source>
</reference>
<accession>A0ABU3P8A8</accession>
<sequence>MNPINASSPAPLRTLPLLTALAMAGLLLLAQPARADLQFLNATQFSAALQHSGSDSFADLPADTVLPGPLLRQAGDFAYQLQASNAGFYGFADAAGGLTLSTEELLSGISFSHFAGGVNAFALDLSALNFYGQPRENTMLALSVTDLSGGTSTRQLSLAEGFSHLAFVSSAPLASVSFSVLDHGSVYTSYVSPGISHVQLAIASSVPEPASAAQLAFGLFGLFGLVALKSPSSRQRRRRQDAGGAPN</sequence>
<comment type="caution">
    <text evidence="1">The sequence shown here is derived from an EMBL/GenBank/DDBJ whole genome shotgun (WGS) entry which is preliminary data.</text>
</comment>
<dbReference type="RefSeq" id="WP_315648629.1">
    <property type="nucleotide sequence ID" value="NZ_JAVXZY010000001.1"/>
</dbReference>
<evidence type="ECO:0000313" key="1">
    <source>
        <dbReference type="EMBL" id="MDT8998318.1"/>
    </source>
</evidence>
<gene>
    <name evidence="1" type="ORF">RQP53_03400</name>
</gene>
<evidence type="ECO:0000313" key="2">
    <source>
        <dbReference type="Proteomes" id="UP001246372"/>
    </source>
</evidence>
<dbReference type="EMBL" id="JAVXZY010000001">
    <property type="protein sequence ID" value="MDT8998318.1"/>
    <property type="molecule type" value="Genomic_DNA"/>
</dbReference>
<dbReference type="Proteomes" id="UP001246372">
    <property type="component" value="Unassembled WGS sequence"/>
</dbReference>
<organism evidence="1 2">
    <name type="scientific">Roseateles aquae</name>
    <dbReference type="NCBI Taxonomy" id="3077235"/>
    <lineage>
        <taxon>Bacteria</taxon>
        <taxon>Pseudomonadati</taxon>
        <taxon>Pseudomonadota</taxon>
        <taxon>Betaproteobacteria</taxon>
        <taxon>Burkholderiales</taxon>
        <taxon>Sphaerotilaceae</taxon>
        <taxon>Roseateles</taxon>
    </lineage>
</organism>
<protein>
    <recommendedName>
        <fullName evidence="3">PEP-CTERM protein-sorting domain-containing protein</fullName>
    </recommendedName>
</protein>
<evidence type="ECO:0008006" key="3">
    <source>
        <dbReference type="Google" id="ProtNLM"/>
    </source>
</evidence>
<name>A0ABU3P8A8_9BURK</name>
<proteinExistence type="predicted"/>
<keyword evidence="2" id="KW-1185">Reference proteome</keyword>